<gene>
    <name evidence="1" type="ORF">AB6N35_11670</name>
</gene>
<keyword evidence="2" id="KW-1185">Reference proteome</keyword>
<evidence type="ECO:0000313" key="1">
    <source>
        <dbReference type="EMBL" id="MEX6464986.1"/>
    </source>
</evidence>
<dbReference type="RefSeq" id="WP_256386838.1">
    <property type="nucleotide sequence ID" value="NZ_JALXLT010000086.1"/>
</dbReference>
<accession>A0ABV3YJ33</accession>
<proteinExistence type="predicted"/>
<comment type="caution">
    <text evidence="1">The sequence shown here is derived from an EMBL/GenBank/DDBJ whole genome shotgun (WGS) entry which is preliminary data.</text>
</comment>
<dbReference type="EMBL" id="JBFTEZ010000002">
    <property type="protein sequence ID" value="MEX6464986.1"/>
    <property type="molecule type" value="Genomic_DNA"/>
</dbReference>
<reference evidence="2" key="1">
    <citation type="submission" date="2024-07" db="EMBL/GenBank/DDBJ databases">
        <title>Pseudomonas strain that inhibits Aeromonas fish pathogens.</title>
        <authorList>
            <person name="Wildschutte H."/>
        </authorList>
    </citation>
    <scope>NUCLEOTIDE SEQUENCE [LARGE SCALE GENOMIC DNA]</scope>
    <source>
        <strain evidence="2">n60</strain>
    </source>
</reference>
<dbReference type="Proteomes" id="UP001560293">
    <property type="component" value="Unassembled WGS sequence"/>
</dbReference>
<protein>
    <submittedName>
        <fullName evidence="1">Uncharacterized protein</fullName>
    </submittedName>
</protein>
<name>A0ABV3YJ33_9ACTN</name>
<evidence type="ECO:0000313" key="2">
    <source>
        <dbReference type="Proteomes" id="UP001560293"/>
    </source>
</evidence>
<sequence length="40" mass="4590">MTAEREITRPVDLARGRMLNPDAVGWSRRPLHCTHFADRG</sequence>
<organism evidence="1 2">
    <name type="scientific">Dietzia cinnamea</name>
    <dbReference type="NCBI Taxonomy" id="321318"/>
    <lineage>
        <taxon>Bacteria</taxon>
        <taxon>Bacillati</taxon>
        <taxon>Actinomycetota</taxon>
        <taxon>Actinomycetes</taxon>
        <taxon>Mycobacteriales</taxon>
        <taxon>Dietziaceae</taxon>
        <taxon>Dietzia</taxon>
    </lineage>
</organism>